<dbReference type="NCBIfam" id="NF040656">
    <property type="entry name" value="GHMP_GYDIA"/>
    <property type="match status" value="1"/>
</dbReference>
<dbReference type="EMBL" id="JAKGTH010000006">
    <property type="protein sequence ID" value="MCF4100857.1"/>
    <property type="molecule type" value="Genomic_DNA"/>
</dbReference>
<dbReference type="GO" id="GO:0016301">
    <property type="term" value="F:kinase activity"/>
    <property type="evidence" value="ECO:0007669"/>
    <property type="project" value="UniProtKB-KW"/>
</dbReference>
<keyword evidence="2" id="KW-1185">Reference proteome</keyword>
<comment type="caution">
    <text evidence="1">The sequence shown here is derived from an EMBL/GenBank/DDBJ whole genome shotgun (WGS) entry which is preliminary data.</text>
</comment>
<keyword evidence="1" id="KW-0808">Transferase</keyword>
<name>A0ABS9ED95_9FLAO</name>
<proteinExistence type="predicted"/>
<dbReference type="InterPro" id="IPR020568">
    <property type="entry name" value="Ribosomal_Su5_D2-typ_SF"/>
</dbReference>
<dbReference type="SUPFAM" id="SSF54211">
    <property type="entry name" value="Ribosomal protein S5 domain 2-like"/>
    <property type="match status" value="1"/>
</dbReference>
<evidence type="ECO:0000313" key="1">
    <source>
        <dbReference type="EMBL" id="MCF4100857.1"/>
    </source>
</evidence>
<organism evidence="1 2">
    <name type="scientific">Gillisia lutea</name>
    <dbReference type="NCBI Taxonomy" id="2909668"/>
    <lineage>
        <taxon>Bacteria</taxon>
        <taxon>Pseudomonadati</taxon>
        <taxon>Bacteroidota</taxon>
        <taxon>Flavobacteriia</taxon>
        <taxon>Flavobacteriales</taxon>
        <taxon>Flavobacteriaceae</taxon>
        <taxon>Gillisia</taxon>
    </lineage>
</organism>
<gene>
    <name evidence="1" type="ORF">L1I30_04185</name>
</gene>
<evidence type="ECO:0000313" key="2">
    <source>
        <dbReference type="Proteomes" id="UP001179363"/>
    </source>
</evidence>
<dbReference type="Gene3D" id="3.30.230.10">
    <property type="match status" value="1"/>
</dbReference>
<dbReference type="Proteomes" id="UP001179363">
    <property type="component" value="Unassembled WGS sequence"/>
</dbReference>
<dbReference type="InterPro" id="IPR014721">
    <property type="entry name" value="Ribsml_uS5_D2-typ_fold_subgr"/>
</dbReference>
<sequence>MINYCSHGKLLITAEYAVLDGALALAVPTKFGQSLKVQKSTSNTIAWTAYNSLNEIWFQTKLGLSDTGIESLEDIAKESNVVKKLREILWEAHLLNPKILSGKGYKITTKLDFPNDWGLGSSSTLINNIAQWFGIDAYELLKNSFGGSGYDIAAAGNNTPITYQLNGDTKRVLSAAFNPSFKDEIFFVHLNKKQDSRDAIAHYKDQPKKTLQSTVEKISALTENIINCETIGEFNLLIEIHETLISQLINTPKVKSELFPEYPGAIKSLGGWGGDFILATGSEEQKEYFREKGYNTILSYKDMVL</sequence>
<reference evidence="1" key="1">
    <citation type="submission" date="2022-01" db="EMBL/GenBank/DDBJ databases">
        <title>Gillisia lutea sp. nov., isolated from marine plastic residues from the Malvarosa beach (Valencia, Spain).</title>
        <authorList>
            <person name="Vidal-Verdu A."/>
            <person name="Molina-Menor E."/>
            <person name="Satari L."/>
            <person name="Pascual J."/>
            <person name="Pereto J."/>
            <person name="Porcar M."/>
        </authorList>
    </citation>
    <scope>NUCLEOTIDE SEQUENCE</scope>
    <source>
        <strain evidence="1">M10.2A</strain>
    </source>
</reference>
<dbReference type="RefSeq" id="WP_236132992.1">
    <property type="nucleotide sequence ID" value="NZ_JAKGTH010000006.1"/>
</dbReference>
<keyword evidence="1" id="KW-0418">Kinase</keyword>
<dbReference type="InterPro" id="IPR047765">
    <property type="entry name" value="GHMP_GYDIA-like"/>
</dbReference>
<accession>A0ABS9ED95</accession>
<protein>
    <submittedName>
        <fullName evidence="1">GHMP kinase</fullName>
    </submittedName>
</protein>